<evidence type="ECO:0000259" key="2">
    <source>
        <dbReference type="Pfam" id="PF24092"/>
    </source>
</evidence>
<accession>A0ABV3F7Z1</accession>
<evidence type="ECO:0008006" key="5">
    <source>
        <dbReference type="Google" id="ProtNLM"/>
    </source>
</evidence>
<sequence length="384" mass="42231">MPTSKRLSNAVCTVAAIIVAAGCGHDTGNRAAVDTSALQPGNYRTLPRTAAEVRTPENVDIQEALRLAEFVPLIMDTDPRLVFGRVRYQRKMYTQLDPPELTDNFSAEVPGFRVGWETAGQRRAEQTLGRTVELTVLRFAEPAQAAHAAKYLSDRAWTDRYPPVATIAIPGYAEAFGQVGQHNSVSTWAAHGQYLVKTFIGPGVDIPPDHAVLAELTRAVLDRQFERLREYRPTSPEKLPELPVDTDDILRHALPAEEGESEAVMSPAVALHFSERPDLTERAIEDAQVDLVMRGETEIYRASDAAAAERFAAYLDSRLDPAYEVIDAPPGMPGAHCTENPEETGSLRCVFTNGRYAVLVDGADQIQELHQKTAAQYLLLNNLT</sequence>
<feature type="domain" description="DUF7373" evidence="2">
    <location>
        <begin position="253"/>
        <end position="382"/>
    </location>
</feature>
<proteinExistence type="predicted"/>
<dbReference type="EMBL" id="JBFAIH010000007">
    <property type="protein sequence ID" value="MEV0363826.1"/>
    <property type="molecule type" value="Genomic_DNA"/>
</dbReference>
<comment type="caution">
    <text evidence="3">The sequence shown here is derived from an EMBL/GenBank/DDBJ whole genome shotgun (WGS) entry which is preliminary data.</text>
</comment>
<organism evidence="3 4">
    <name type="scientific">Nocardia fusca</name>
    <dbReference type="NCBI Taxonomy" id="941183"/>
    <lineage>
        <taxon>Bacteria</taxon>
        <taxon>Bacillati</taxon>
        <taxon>Actinomycetota</taxon>
        <taxon>Actinomycetes</taxon>
        <taxon>Mycobacteriales</taxon>
        <taxon>Nocardiaceae</taxon>
        <taxon>Nocardia</taxon>
    </lineage>
</organism>
<reference evidence="3 4" key="1">
    <citation type="submission" date="2024-06" db="EMBL/GenBank/DDBJ databases">
        <title>The Natural Products Discovery Center: Release of the First 8490 Sequenced Strains for Exploring Actinobacteria Biosynthetic Diversity.</title>
        <authorList>
            <person name="Kalkreuter E."/>
            <person name="Kautsar S.A."/>
            <person name="Yang D."/>
            <person name="Bader C.D."/>
            <person name="Teijaro C.N."/>
            <person name="Fluegel L."/>
            <person name="Davis C.M."/>
            <person name="Simpson J.R."/>
            <person name="Lauterbach L."/>
            <person name="Steele A.D."/>
            <person name="Gui C."/>
            <person name="Meng S."/>
            <person name="Li G."/>
            <person name="Viehrig K."/>
            <person name="Ye F."/>
            <person name="Su P."/>
            <person name="Kiefer A.F."/>
            <person name="Nichols A."/>
            <person name="Cepeda A.J."/>
            <person name="Yan W."/>
            <person name="Fan B."/>
            <person name="Jiang Y."/>
            <person name="Adhikari A."/>
            <person name="Zheng C.-J."/>
            <person name="Schuster L."/>
            <person name="Cowan T.M."/>
            <person name="Smanski M.J."/>
            <person name="Chevrette M.G."/>
            <person name="De Carvalho L.P.S."/>
            <person name="Shen B."/>
        </authorList>
    </citation>
    <scope>NUCLEOTIDE SEQUENCE [LARGE SCALE GENOMIC DNA]</scope>
    <source>
        <strain evidence="3 4">NPDC050671</strain>
    </source>
</reference>
<name>A0ABV3F7Z1_9NOCA</name>
<dbReference type="InterPro" id="IPR056463">
    <property type="entry name" value="DUF7373_C"/>
</dbReference>
<dbReference type="Pfam" id="PF24092">
    <property type="entry name" value="DUF7373_C"/>
    <property type="match status" value="1"/>
</dbReference>
<dbReference type="Pfam" id="PF24088">
    <property type="entry name" value="DUF7373"/>
    <property type="match status" value="1"/>
</dbReference>
<evidence type="ECO:0000259" key="1">
    <source>
        <dbReference type="Pfam" id="PF24088"/>
    </source>
</evidence>
<dbReference type="PROSITE" id="PS51257">
    <property type="entry name" value="PROKAR_LIPOPROTEIN"/>
    <property type="match status" value="1"/>
</dbReference>
<feature type="domain" description="DUF7373" evidence="1">
    <location>
        <begin position="53"/>
        <end position="244"/>
    </location>
</feature>
<protein>
    <recommendedName>
        <fullName evidence="5">Lipoprotein</fullName>
    </recommendedName>
</protein>
<dbReference type="InterPro" id="IPR055797">
    <property type="entry name" value="DUF7373"/>
</dbReference>
<keyword evidence="4" id="KW-1185">Reference proteome</keyword>
<dbReference type="RefSeq" id="WP_357978539.1">
    <property type="nucleotide sequence ID" value="NZ_JBFAIH010000007.1"/>
</dbReference>
<evidence type="ECO:0000313" key="4">
    <source>
        <dbReference type="Proteomes" id="UP001551658"/>
    </source>
</evidence>
<evidence type="ECO:0000313" key="3">
    <source>
        <dbReference type="EMBL" id="MEV0363826.1"/>
    </source>
</evidence>
<dbReference type="Proteomes" id="UP001551658">
    <property type="component" value="Unassembled WGS sequence"/>
</dbReference>
<gene>
    <name evidence="3" type="ORF">AB0H72_14095</name>
</gene>